<organism evidence="1 2">
    <name type="scientific">Trichomonas vaginalis (strain ATCC PRA-98 / G3)</name>
    <dbReference type="NCBI Taxonomy" id="412133"/>
    <lineage>
        <taxon>Eukaryota</taxon>
        <taxon>Metamonada</taxon>
        <taxon>Parabasalia</taxon>
        <taxon>Trichomonadida</taxon>
        <taxon>Trichomonadidae</taxon>
        <taxon>Trichomonas</taxon>
    </lineage>
</organism>
<reference evidence="1" key="1">
    <citation type="submission" date="2006-10" db="EMBL/GenBank/DDBJ databases">
        <authorList>
            <person name="Amadeo P."/>
            <person name="Zhao Q."/>
            <person name="Wortman J."/>
            <person name="Fraser-Liggett C."/>
            <person name="Carlton J."/>
        </authorList>
    </citation>
    <scope>NUCLEOTIDE SEQUENCE</scope>
    <source>
        <strain evidence="1">G3</strain>
    </source>
</reference>
<protein>
    <submittedName>
        <fullName evidence="1">Uncharacterized protein</fullName>
    </submittedName>
</protein>
<dbReference type="VEuPathDB" id="TrichDB:TVAGG3_0260140"/>
<dbReference type="AlphaFoldDB" id="A2FLT4"/>
<evidence type="ECO:0000313" key="2">
    <source>
        <dbReference type="Proteomes" id="UP000001542"/>
    </source>
</evidence>
<dbReference type="RefSeq" id="XP_001307067.1">
    <property type="nucleotide sequence ID" value="XM_001307066.1"/>
</dbReference>
<name>A2FLT4_TRIV3</name>
<proteinExistence type="predicted"/>
<reference evidence="1" key="2">
    <citation type="journal article" date="2007" name="Science">
        <title>Draft genome sequence of the sexually transmitted pathogen Trichomonas vaginalis.</title>
        <authorList>
            <person name="Carlton J.M."/>
            <person name="Hirt R.P."/>
            <person name="Silva J.C."/>
            <person name="Delcher A.L."/>
            <person name="Schatz M."/>
            <person name="Zhao Q."/>
            <person name="Wortman J.R."/>
            <person name="Bidwell S.L."/>
            <person name="Alsmark U.C.M."/>
            <person name="Besteiro S."/>
            <person name="Sicheritz-Ponten T."/>
            <person name="Noel C.J."/>
            <person name="Dacks J.B."/>
            <person name="Foster P.G."/>
            <person name="Simillion C."/>
            <person name="Van de Peer Y."/>
            <person name="Miranda-Saavedra D."/>
            <person name="Barton G.J."/>
            <person name="Westrop G.D."/>
            <person name="Mueller S."/>
            <person name="Dessi D."/>
            <person name="Fiori P.L."/>
            <person name="Ren Q."/>
            <person name="Paulsen I."/>
            <person name="Zhang H."/>
            <person name="Bastida-Corcuera F.D."/>
            <person name="Simoes-Barbosa A."/>
            <person name="Brown M.T."/>
            <person name="Hayes R.D."/>
            <person name="Mukherjee M."/>
            <person name="Okumura C.Y."/>
            <person name="Schneider R."/>
            <person name="Smith A.J."/>
            <person name="Vanacova S."/>
            <person name="Villalvazo M."/>
            <person name="Haas B.J."/>
            <person name="Pertea M."/>
            <person name="Feldblyum T.V."/>
            <person name="Utterback T.R."/>
            <person name="Shu C.L."/>
            <person name="Osoegawa K."/>
            <person name="de Jong P.J."/>
            <person name="Hrdy I."/>
            <person name="Horvathova L."/>
            <person name="Zubacova Z."/>
            <person name="Dolezal P."/>
            <person name="Malik S.B."/>
            <person name="Logsdon J.M. Jr."/>
            <person name="Henze K."/>
            <person name="Gupta A."/>
            <person name="Wang C.C."/>
            <person name="Dunne R.L."/>
            <person name="Upcroft J.A."/>
            <person name="Upcroft P."/>
            <person name="White O."/>
            <person name="Salzberg S.L."/>
            <person name="Tang P."/>
            <person name="Chiu C.-H."/>
            <person name="Lee Y.-S."/>
            <person name="Embley T.M."/>
            <person name="Coombs G.H."/>
            <person name="Mottram J.C."/>
            <person name="Tachezy J."/>
            <person name="Fraser-Liggett C.M."/>
            <person name="Johnson P.J."/>
        </authorList>
    </citation>
    <scope>NUCLEOTIDE SEQUENCE [LARGE SCALE GENOMIC DNA]</scope>
    <source>
        <strain evidence="1">G3</strain>
    </source>
</reference>
<dbReference type="InParanoid" id="A2FLT4"/>
<evidence type="ECO:0000313" key="1">
    <source>
        <dbReference type="EMBL" id="EAX94137.1"/>
    </source>
</evidence>
<dbReference type="EMBL" id="DS113874">
    <property type="protein sequence ID" value="EAX94137.1"/>
    <property type="molecule type" value="Genomic_DNA"/>
</dbReference>
<keyword evidence="2" id="KW-1185">Reference proteome</keyword>
<gene>
    <name evidence="1" type="ORF">TVAG_080430</name>
</gene>
<sequence>MDAFGQKHTQDIHGNDTICLANIIHATLKLNDFKRAFTLDRRLTMKRRIQTFSTGSEHCRRVHRVWLGVMYMLFCSPLQHGRGRRRHLRYARQEK</sequence>
<dbReference type="VEuPathDB" id="TrichDB:TVAG_080430"/>
<accession>A2FLT4</accession>
<dbReference type="KEGG" id="tva:4751864"/>
<dbReference type="Proteomes" id="UP000001542">
    <property type="component" value="Unassembled WGS sequence"/>
</dbReference>